<protein>
    <recommendedName>
        <fullName evidence="4">Outer membrane protein beta-barrel domain-containing protein</fullName>
    </recommendedName>
</protein>
<evidence type="ECO:0000313" key="3">
    <source>
        <dbReference type="Proteomes" id="UP000315995"/>
    </source>
</evidence>
<name>A0A4Y6PTV7_PERCE</name>
<organism evidence="2 3">
    <name type="scientific">Persicimonas caeni</name>
    <dbReference type="NCBI Taxonomy" id="2292766"/>
    <lineage>
        <taxon>Bacteria</taxon>
        <taxon>Deltaproteobacteria</taxon>
        <taxon>Bradymonadales</taxon>
        <taxon>Bradymonadaceae</taxon>
        <taxon>Persicimonas</taxon>
    </lineage>
</organism>
<gene>
    <name evidence="2" type="ORF">FIV42_13705</name>
</gene>
<dbReference type="RefSeq" id="WP_141198244.1">
    <property type="nucleotide sequence ID" value="NZ_CP041186.1"/>
</dbReference>
<feature type="coiled-coil region" evidence="1">
    <location>
        <begin position="44"/>
        <end position="71"/>
    </location>
</feature>
<evidence type="ECO:0008006" key="4">
    <source>
        <dbReference type="Google" id="ProtNLM"/>
    </source>
</evidence>
<accession>A0A4Y6PTV7</accession>
<accession>A0A5B8Y4X5</accession>
<evidence type="ECO:0000256" key="1">
    <source>
        <dbReference type="SAM" id="Coils"/>
    </source>
</evidence>
<reference evidence="2 3" key="1">
    <citation type="submission" date="2019-06" db="EMBL/GenBank/DDBJ databases">
        <title>Persicimonas caeni gen. nov., sp. nov., a predatory bacterium isolated from solar saltern.</title>
        <authorList>
            <person name="Wang S."/>
        </authorList>
    </citation>
    <scope>NUCLEOTIDE SEQUENCE [LARGE SCALE GENOMIC DNA]</scope>
    <source>
        <strain evidence="2 3">YN101</strain>
    </source>
</reference>
<dbReference type="EMBL" id="CP041186">
    <property type="protein sequence ID" value="QDG51764.1"/>
    <property type="molecule type" value="Genomic_DNA"/>
</dbReference>
<evidence type="ECO:0000313" key="2">
    <source>
        <dbReference type="EMBL" id="QDG51764.1"/>
    </source>
</evidence>
<dbReference type="AlphaFoldDB" id="A0A4Y6PTV7"/>
<sequence>MLVALSLLAGCTTSMTYTTHPQTLEPGEWQGSVAMQGSANTNVITEYQESVNLAKERIKNANEQGSTLSEREYRQALDSALAFMLFKPAFATEFAARVGVVEGIDVGVRYNGASFKGDVKGRLWQSADERRVLSVMAGVGRQTIDLPFKLKYLTLTEFKRTDADLALMFGMEPFSFLRFYAGPRMIVSWVSAEPVIDPELLDVAPSEYADYAPVKYFQDETIVYGGATTGIMLGYEWIWVNLELTGMYMAFTPTVLEETRNLSGFQLAPVAGVMLEF</sequence>
<keyword evidence="1" id="KW-0175">Coiled coil</keyword>
<dbReference type="Proteomes" id="UP000315995">
    <property type="component" value="Chromosome"/>
</dbReference>
<dbReference type="OrthoDB" id="5499725at2"/>
<keyword evidence="3" id="KW-1185">Reference proteome</keyword>
<proteinExistence type="predicted"/>